<keyword evidence="4" id="KW-1185">Reference proteome</keyword>
<evidence type="ECO:0000313" key="3">
    <source>
        <dbReference type="EMBL" id="CAF1213171.1"/>
    </source>
</evidence>
<comment type="function">
    <text evidence="1">Responsible for the deiodination of T4 (3,5,3',5'-tetraiodothyronine).</text>
</comment>
<dbReference type="AlphaFoldDB" id="A0A814X517"/>
<dbReference type="EMBL" id="CAJNOR010001873">
    <property type="protein sequence ID" value="CAF1213171.1"/>
    <property type="molecule type" value="Genomic_DNA"/>
</dbReference>
<dbReference type="Proteomes" id="UP000663828">
    <property type="component" value="Unassembled WGS sequence"/>
</dbReference>
<dbReference type="OrthoDB" id="428577at2759"/>
<evidence type="ECO:0000313" key="2">
    <source>
        <dbReference type="EMBL" id="CAF0761673.1"/>
    </source>
</evidence>
<proteinExistence type="inferred from homology"/>
<evidence type="ECO:0000313" key="4">
    <source>
        <dbReference type="Proteomes" id="UP000663828"/>
    </source>
</evidence>
<sequence length="271" mass="31702">MGMVHVTSGRANFTYDDLIKSNSVPVPQSFIPKSLLKQMLVRENELRLSDEYQKQFSEAEQSSSSSWLDVVNELQKQVIREFHLDEEMDAALLCLRCATQIYPDLKEIPFYTKYNRATDGNLQIGDIVPNVPIVQVDGKEGQLFDGLKSTYYELINFRFVYILEAHAQDEWPISSARWSPTQMPIKYNQTRTVEERIAVTRDFIRDFNLEMPIVIDKPDENLFEKLYSSWPVRIYIIDKDHRLVYKAQPSETMLELRELIDHLRIIAESNE</sequence>
<dbReference type="Gene3D" id="3.40.30.10">
    <property type="entry name" value="Glutaredoxin"/>
    <property type="match status" value="1"/>
</dbReference>
<keyword evidence="1" id="KW-0712">Selenocysteine</keyword>
<dbReference type="EMBL" id="CAJNOJ010000007">
    <property type="protein sequence ID" value="CAF0761673.1"/>
    <property type="molecule type" value="Genomic_DNA"/>
</dbReference>
<dbReference type="Pfam" id="PF00837">
    <property type="entry name" value="T4_deiodinase"/>
    <property type="match status" value="1"/>
</dbReference>
<evidence type="ECO:0000256" key="1">
    <source>
        <dbReference type="RuleBase" id="RU000676"/>
    </source>
</evidence>
<dbReference type="GO" id="GO:0042446">
    <property type="term" value="P:hormone biosynthetic process"/>
    <property type="evidence" value="ECO:0007669"/>
    <property type="project" value="UniProtKB-KW"/>
</dbReference>
<dbReference type="PANTHER" id="PTHR11781:SF22">
    <property type="entry name" value="TYPE I IODOTHYRONINE DEIODINASE"/>
    <property type="match status" value="1"/>
</dbReference>
<dbReference type="Proteomes" id="UP000663852">
    <property type="component" value="Unassembled WGS sequence"/>
</dbReference>
<accession>A0A814X517</accession>
<organism evidence="3 4">
    <name type="scientific">Adineta ricciae</name>
    <name type="common">Rotifer</name>
    <dbReference type="NCBI Taxonomy" id="249248"/>
    <lineage>
        <taxon>Eukaryota</taxon>
        <taxon>Metazoa</taxon>
        <taxon>Spiralia</taxon>
        <taxon>Gnathifera</taxon>
        <taxon>Rotifera</taxon>
        <taxon>Eurotatoria</taxon>
        <taxon>Bdelloidea</taxon>
        <taxon>Adinetida</taxon>
        <taxon>Adinetidae</taxon>
        <taxon>Adineta</taxon>
    </lineage>
</organism>
<dbReference type="GO" id="GO:0004800">
    <property type="term" value="F:thyroxine 5'-deiodinase activity"/>
    <property type="evidence" value="ECO:0007669"/>
    <property type="project" value="InterPro"/>
</dbReference>
<dbReference type="InterPro" id="IPR000643">
    <property type="entry name" value="Iodothyronine_deiodinase"/>
</dbReference>
<comment type="similarity">
    <text evidence="1">Belongs to the iodothyronine deiodinase family.</text>
</comment>
<keyword evidence="1" id="KW-0560">Oxidoreductase</keyword>
<protein>
    <recommendedName>
        <fullName evidence="1">Iodothyronine deiodinase</fullName>
    </recommendedName>
</protein>
<keyword evidence="1" id="KW-0893">Thyroid hormones biosynthesis</keyword>
<name>A0A814X517_ADIRI</name>
<dbReference type="PANTHER" id="PTHR11781">
    <property type="entry name" value="IODOTHYRONINE DEIODINASE"/>
    <property type="match status" value="1"/>
</dbReference>
<comment type="caution">
    <text evidence="3">The sequence shown here is derived from an EMBL/GenBank/DDBJ whole genome shotgun (WGS) entry which is preliminary data.</text>
</comment>
<gene>
    <name evidence="2" type="ORF">EDS130_LOCUS2839</name>
    <name evidence="3" type="ORF">XAT740_LOCUS24305</name>
</gene>
<reference evidence="3" key="1">
    <citation type="submission" date="2021-02" db="EMBL/GenBank/DDBJ databases">
        <authorList>
            <person name="Nowell W R."/>
        </authorList>
    </citation>
    <scope>NUCLEOTIDE SEQUENCE</scope>
</reference>